<keyword evidence="1" id="KW-0472">Membrane</keyword>
<name>C7LSR3_DESBD</name>
<dbReference type="Pfam" id="PF13487">
    <property type="entry name" value="HD_5"/>
    <property type="match status" value="1"/>
</dbReference>
<keyword evidence="4" id="KW-1185">Reference proteome</keyword>
<dbReference type="PROSITE" id="PS51832">
    <property type="entry name" value="HD_GYP"/>
    <property type="match status" value="1"/>
</dbReference>
<dbReference type="KEGG" id="dba:Dbac_1357"/>
<proteinExistence type="predicted"/>
<dbReference type="eggNOG" id="COG3437">
    <property type="taxonomic scope" value="Bacteria"/>
</dbReference>
<dbReference type="PANTHER" id="PTHR45228">
    <property type="entry name" value="CYCLIC DI-GMP PHOSPHODIESTERASE TM_0186-RELATED"/>
    <property type="match status" value="1"/>
</dbReference>
<feature type="transmembrane region" description="Helical" evidence="1">
    <location>
        <begin position="189"/>
        <end position="211"/>
    </location>
</feature>
<evidence type="ECO:0000313" key="4">
    <source>
        <dbReference type="Proteomes" id="UP000002216"/>
    </source>
</evidence>
<evidence type="ECO:0000256" key="1">
    <source>
        <dbReference type="SAM" id="Phobius"/>
    </source>
</evidence>
<dbReference type="SUPFAM" id="SSF109604">
    <property type="entry name" value="HD-domain/PDEase-like"/>
    <property type="match status" value="1"/>
</dbReference>
<evidence type="ECO:0000259" key="2">
    <source>
        <dbReference type="PROSITE" id="PS51832"/>
    </source>
</evidence>
<dbReference type="GO" id="GO:0016787">
    <property type="term" value="F:hydrolase activity"/>
    <property type="evidence" value="ECO:0007669"/>
    <property type="project" value="UniProtKB-KW"/>
</dbReference>
<dbReference type="HOGENOM" id="CLU_000445_92_15_7"/>
<dbReference type="SMART" id="SM00471">
    <property type="entry name" value="HDc"/>
    <property type="match status" value="1"/>
</dbReference>
<gene>
    <name evidence="3" type="ordered locus">Dbac_1357</name>
</gene>
<accession>C7LSR3</accession>
<dbReference type="Proteomes" id="UP000002216">
    <property type="component" value="Chromosome"/>
</dbReference>
<dbReference type="InterPro" id="IPR037522">
    <property type="entry name" value="HD_GYP_dom"/>
</dbReference>
<keyword evidence="1" id="KW-0812">Transmembrane</keyword>
<protein>
    <submittedName>
        <fullName evidence="3">Metal dependent phosphohydrolase</fullName>
    </submittedName>
</protein>
<evidence type="ECO:0000313" key="3">
    <source>
        <dbReference type="EMBL" id="ACU89454.1"/>
    </source>
</evidence>
<reference evidence="3 4" key="1">
    <citation type="journal article" date="2009" name="Stand. Genomic Sci.">
        <title>Complete genome sequence of Desulfomicrobium baculatum type strain (X).</title>
        <authorList>
            <person name="Copeland A."/>
            <person name="Spring S."/>
            <person name="Goker M."/>
            <person name="Schneider S."/>
            <person name="Lapidus A."/>
            <person name="Del Rio T.G."/>
            <person name="Tice H."/>
            <person name="Cheng J.F."/>
            <person name="Chen F."/>
            <person name="Nolan M."/>
            <person name="Bruce D."/>
            <person name="Goodwin L."/>
            <person name="Pitluck S."/>
            <person name="Ivanova N."/>
            <person name="Mavrommatis K."/>
            <person name="Ovchinnikova G."/>
            <person name="Pati A."/>
            <person name="Chen A."/>
            <person name="Palaniappan K."/>
            <person name="Land M."/>
            <person name="Hauser L."/>
            <person name="Chang Y.J."/>
            <person name="Jeffries C.C."/>
            <person name="Meincke L."/>
            <person name="Sims D."/>
            <person name="Brettin T."/>
            <person name="Detter J.C."/>
            <person name="Han C."/>
            <person name="Chain P."/>
            <person name="Bristow J."/>
            <person name="Eisen J.A."/>
            <person name="Markowitz V."/>
            <person name="Hugenholtz P."/>
            <person name="Kyrpides N.C."/>
            <person name="Klenk H.P."/>
            <person name="Lucas S."/>
        </authorList>
    </citation>
    <scope>NUCLEOTIDE SEQUENCE [LARGE SCALE GENOMIC DNA]</scope>
    <source>
        <strain evidence="4">DSM 4028 / VKM B-1378 / X</strain>
    </source>
</reference>
<sequence>MYSPRNVPLLTYVRHVLVARLALMATVIALTLATLAYLAEERMLEEAVVAEAQEDLAELVERTRAIVSHDGLKPLDAFRLAVGEKIAANARKSRRGKVVYARFFKPGISGAEEYLDQTFVLHEAVRAHAHAGKSPEPNAGAWSETVFIADILCVHAILPIDEFGRSDTGQVEIIFVPAPSVLAAMERKAFYTVGAVAFVALATAALLYPVILRLTNRLVAFSRNLQAANFETLALLGCAVAKRDSDTDEHNYRVTLYALRMAEALGLDAAGMRALAKGAFLHDVGKIAIRDSILLKPGKLTEDEYEIMKTHVRHGLEVVARSTWLRDAKDVVGCHHEKFNGKGYPNGISGKDIPLTARIFTVADVFDALTSRRSYKNALSCAEALDILMRGRGKHFDPKIVDTFATMAAPLHERYAHRSGRDLSAELIDVAWKYFHVGTDTLVS</sequence>
<keyword evidence="1" id="KW-1133">Transmembrane helix</keyword>
<dbReference type="InterPro" id="IPR052020">
    <property type="entry name" value="Cyclic_di-GMP/3'3'-cGAMP_PDE"/>
</dbReference>
<dbReference type="EMBL" id="CP001629">
    <property type="protein sequence ID" value="ACU89454.1"/>
    <property type="molecule type" value="Genomic_DNA"/>
</dbReference>
<organism evidence="3 4">
    <name type="scientific">Desulfomicrobium baculatum (strain DSM 4028 / VKM B-1378 / X)</name>
    <name type="common">Desulfovibrio baculatus</name>
    <dbReference type="NCBI Taxonomy" id="525897"/>
    <lineage>
        <taxon>Bacteria</taxon>
        <taxon>Pseudomonadati</taxon>
        <taxon>Thermodesulfobacteriota</taxon>
        <taxon>Desulfovibrionia</taxon>
        <taxon>Desulfovibrionales</taxon>
        <taxon>Desulfomicrobiaceae</taxon>
        <taxon>Desulfomicrobium</taxon>
    </lineage>
</organism>
<dbReference type="AlphaFoldDB" id="C7LSR3"/>
<feature type="transmembrane region" description="Helical" evidence="1">
    <location>
        <begin position="12"/>
        <end position="38"/>
    </location>
</feature>
<keyword evidence="3" id="KW-0378">Hydrolase</keyword>
<feature type="domain" description="HD-GYP" evidence="2">
    <location>
        <begin position="225"/>
        <end position="420"/>
    </location>
</feature>
<dbReference type="InterPro" id="IPR003607">
    <property type="entry name" value="HD/PDEase_dom"/>
</dbReference>
<dbReference type="RefSeq" id="WP_015773548.1">
    <property type="nucleotide sequence ID" value="NC_013173.1"/>
</dbReference>
<dbReference type="CDD" id="cd00077">
    <property type="entry name" value="HDc"/>
    <property type="match status" value="1"/>
</dbReference>
<dbReference type="Gene3D" id="1.10.3210.10">
    <property type="entry name" value="Hypothetical protein af1432"/>
    <property type="match status" value="1"/>
</dbReference>
<dbReference type="STRING" id="525897.Dbac_1357"/>